<dbReference type="SMART" id="SM00448">
    <property type="entry name" value="REC"/>
    <property type="match status" value="1"/>
</dbReference>
<dbReference type="PIRSF" id="PIRSF036397">
    <property type="entry name" value="Bactrphtchrm_rec"/>
    <property type="match status" value="1"/>
</dbReference>
<dbReference type="SMART" id="SM00911">
    <property type="entry name" value="HWE_HK"/>
    <property type="match status" value="1"/>
</dbReference>
<dbReference type="Pfam" id="PF01590">
    <property type="entry name" value="GAF"/>
    <property type="match status" value="1"/>
</dbReference>
<comment type="catalytic activity">
    <reaction evidence="1">
        <text>ATP + protein L-histidine = ADP + protein N-phospho-L-histidine.</text>
        <dbReference type="EC" id="2.7.13.3"/>
    </reaction>
</comment>
<dbReference type="InterPro" id="IPR003018">
    <property type="entry name" value="GAF"/>
</dbReference>
<dbReference type="PROSITE" id="PS50046">
    <property type="entry name" value="PHYTOCHROME_2"/>
    <property type="match status" value="1"/>
</dbReference>
<dbReference type="InterPro" id="IPR013654">
    <property type="entry name" value="PAS_2"/>
</dbReference>
<keyword evidence="6" id="KW-0808">Transferase</keyword>
<feature type="domain" description="Response regulatory" evidence="14">
    <location>
        <begin position="746"/>
        <end position="857"/>
    </location>
</feature>
<keyword evidence="4 12" id="KW-0597">Phosphoprotein</keyword>
<dbReference type="InterPro" id="IPR013515">
    <property type="entry name" value="Phytochrome_cen-reg"/>
</dbReference>
<feature type="domain" description="Phytochrome chromophore attachment site" evidence="13">
    <location>
        <begin position="147"/>
        <end position="304"/>
    </location>
</feature>
<dbReference type="EC" id="2.7.13.3" evidence="2"/>
<dbReference type="InterPro" id="IPR035965">
    <property type="entry name" value="PAS-like_dom_sf"/>
</dbReference>
<dbReference type="GO" id="GO:0000160">
    <property type="term" value="P:phosphorelay signal transduction system"/>
    <property type="evidence" value="ECO:0007669"/>
    <property type="project" value="InterPro"/>
</dbReference>
<dbReference type="Gene3D" id="3.30.450.270">
    <property type="match status" value="1"/>
</dbReference>
<dbReference type="Gene3D" id="3.30.450.20">
    <property type="entry name" value="PAS domain"/>
    <property type="match status" value="1"/>
</dbReference>
<evidence type="ECO:0000256" key="8">
    <source>
        <dbReference type="ARBA" id="ARBA00022777"/>
    </source>
</evidence>
<dbReference type="Gene3D" id="3.30.450.40">
    <property type="match status" value="1"/>
</dbReference>
<keyword evidence="9" id="KW-0067">ATP-binding</keyword>
<dbReference type="SUPFAM" id="SSF55781">
    <property type="entry name" value="GAF domain-like"/>
    <property type="match status" value="2"/>
</dbReference>
<dbReference type="PROSITE" id="PS50110">
    <property type="entry name" value="RESPONSE_REGULATORY"/>
    <property type="match status" value="1"/>
</dbReference>
<dbReference type="GO" id="GO:0009584">
    <property type="term" value="P:detection of visible light"/>
    <property type="evidence" value="ECO:0007669"/>
    <property type="project" value="InterPro"/>
</dbReference>
<evidence type="ECO:0000256" key="2">
    <source>
        <dbReference type="ARBA" id="ARBA00012438"/>
    </source>
</evidence>
<dbReference type="InterPro" id="IPR011102">
    <property type="entry name" value="Sig_transdc_His_kinase_HWE"/>
</dbReference>
<comment type="caution">
    <text evidence="15">The sequence shown here is derived from an EMBL/GenBank/DDBJ whole genome shotgun (WGS) entry which is preliminary data.</text>
</comment>
<dbReference type="RefSeq" id="WP_039188633.1">
    <property type="nucleotide sequence ID" value="NZ_JRFJ01000001.1"/>
</dbReference>
<dbReference type="GO" id="GO:0004673">
    <property type="term" value="F:protein histidine kinase activity"/>
    <property type="evidence" value="ECO:0007669"/>
    <property type="project" value="UniProtKB-EC"/>
</dbReference>
<dbReference type="GO" id="GO:0009881">
    <property type="term" value="F:photoreceptor activity"/>
    <property type="evidence" value="ECO:0007669"/>
    <property type="project" value="UniProtKB-KW"/>
</dbReference>
<dbReference type="Pfam" id="PF08446">
    <property type="entry name" value="PAS_2"/>
    <property type="match status" value="1"/>
</dbReference>
<keyword evidence="10" id="KW-0157">Chromophore</keyword>
<keyword evidence="11" id="KW-0675">Receptor</keyword>
<dbReference type="Pfam" id="PF00072">
    <property type="entry name" value="Response_reg"/>
    <property type="match status" value="1"/>
</dbReference>
<evidence type="ECO:0000259" key="13">
    <source>
        <dbReference type="PROSITE" id="PS50046"/>
    </source>
</evidence>
<dbReference type="Pfam" id="PF07536">
    <property type="entry name" value="HWE_HK"/>
    <property type="match status" value="1"/>
</dbReference>
<dbReference type="OrthoDB" id="9760752at2"/>
<dbReference type="InterPro" id="IPR036890">
    <property type="entry name" value="HATPase_C_sf"/>
</dbReference>
<evidence type="ECO:0000256" key="7">
    <source>
        <dbReference type="ARBA" id="ARBA00022741"/>
    </source>
</evidence>
<organism evidence="15 16">
    <name type="scientific">Aureimonas altamirensis</name>
    <dbReference type="NCBI Taxonomy" id="370622"/>
    <lineage>
        <taxon>Bacteria</taxon>
        <taxon>Pseudomonadati</taxon>
        <taxon>Pseudomonadota</taxon>
        <taxon>Alphaproteobacteria</taxon>
        <taxon>Hyphomicrobiales</taxon>
        <taxon>Aurantimonadaceae</taxon>
        <taxon>Aureimonas</taxon>
    </lineage>
</organism>
<evidence type="ECO:0000256" key="10">
    <source>
        <dbReference type="ARBA" id="ARBA00022991"/>
    </source>
</evidence>
<evidence type="ECO:0000256" key="1">
    <source>
        <dbReference type="ARBA" id="ARBA00000085"/>
    </source>
</evidence>
<dbReference type="GO" id="GO:0005524">
    <property type="term" value="F:ATP binding"/>
    <property type="evidence" value="ECO:0007669"/>
    <property type="project" value="UniProtKB-KW"/>
</dbReference>
<accession>A0A0B1Q9R2</accession>
<dbReference type="InterPro" id="IPR009219">
    <property type="entry name" value="Bactrphtchr_CheY"/>
</dbReference>
<feature type="modified residue" description="4-aspartylphosphate" evidence="12">
    <location>
        <position position="796"/>
    </location>
</feature>
<dbReference type="AlphaFoldDB" id="A0A0B1Q9R2"/>
<dbReference type="STRING" id="370622.LA66_03030"/>
<dbReference type="InterPro" id="IPR011006">
    <property type="entry name" value="CheY-like_superfamily"/>
</dbReference>
<evidence type="ECO:0000313" key="16">
    <source>
        <dbReference type="Proteomes" id="UP000030826"/>
    </source>
</evidence>
<dbReference type="InterPro" id="IPR001294">
    <property type="entry name" value="Phytochrome"/>
</dbReference>
<gene>
    <name evidence="15" type="ORF">LA66_03030</name>
</gene>
<dbReference type="EMBL" id="JRFJ01000001">
    <property type="protein sequence ID" value="KHJ55637.1"/>
    <property type="molecule type" value="Genomic_DNA"/>
</dbReference>
<dbReference type="SUPFAM" id="SSF52172">
    <property type="entry name" value="CheY-like"/>
    <property type="match status" value="1"/>
</dbReference>
<name>A0A0B1Q9R2_9HYPH</name>
<dbReference type="PRINTS" id="PR01033">
    <property type="entry name" value="PHYTOCHROME"/>
</dbReference>
<dbReference type="InterPro" id="IPR001789">
    <property type="entry name" value="Sig_transdc_resp-reg_receiver"/>
</dbReference>
<dbReference type="Proteomes" id="UP000030826">
    <property type="component" value="Unassembled WGS sequence"/>
</dbReference>
<dbReference type="Gene3D" id="3.30.565.10">
    <property type="entry name" value="Histidine kinase-like ATPase, C-terminal domain"/>
    <property type="match status" value="1"/>
</dbReference>
<evidence type="ECO:0000313" key="15">
    <source>
        <dbReference type="EMBL" id="KHJ55637.1"/>
    </source>
</evidence>
<dbReference type="Pfam" id="PF00360">
    <property type="entry name" value="PHY"/>
    <property type="match status" value="1"/>
</dbReference>
<dbReference type="GO" id="GO:0006355">
    <property type="term" value="P:regulation of DNA-templated transcription"/>
    <property type="evidence" value="ECO:0007669"/>
    <property type="project" value="InterPro"/>
</dbReference>
<evidence type="ECO:0000256" key="11">
    <source>
        <dbReference type="ARBA" id="ARBA00023170"/>
    </source>
</evidence>
<protein>
    <recommendedName>
        <fullName evidence="2">histidine kinase</fullName>
        <ecNumber evidence="2">2.7.13.3</ecNumber>
    </recommendedName>
</protein>
<evidence type="ECO:0000259" key="14">
    <source>
        <dbReference type="PROSITE" id="PS50110"/>
    </source>
</evidence>
<evidence type="ECO:0000256" key="12">
    <source>
        <dbReference type="PROSITE-ProRule" id="PRU00169"/>
    </source>
</evidence>
<sequence length="864" mass="94510">MTSQDNALSFVADLTNCEREPIQFLGSIQPIGFLVCVSMDWLIQRVSTNIRDYVDRSVDDLLGEPLDLLLPAGTLHTLRGRLQVLAAPDSAERVFGIDLFQDGRLFDVALHLSAQSIIIEAEPAAASSYNPGILIKNMITRIHRTDTLESLYRECVRQLRGVTGFDRVMLYRFSPDNSGHVIAESARSGIGSFLDLHYPSTDIPAQARSLYVRNPIRIIADVDAPVVPVVPAQDPMGQLLDLSLAGSRSVSPIHLEYLRNMGVGASMSISVIIDGKLWGLFALHHYQPRVLGMELRSAVELFGQIVSLTIEGRLNKERRLLEEATRDLHDRFVAKIVAATPSIEAVADFAEELRAIIPNDGFAVWAKGEARLFGQTPTTEEIQSLARFLNRAGASRIYATDCLSDVHPPAADYVDRAAGVLAVPISRSPRDYLLFFRRELVQTVTWAGDPSTKERTVGPNGVRLTPRKSFEAWKETVYRRSESFSEATIKAAESLRVSILEILLRFNEESERQQNQATQRQELLIAELNHRVRNVLSLMRAIVAQSKPGAASVEDFGRIISGRVQALARAHDQLTADNFKPVLLSSIIHTEVSAYIGNKASRVDVRGPALTVEASAFSTLALVFHELVTNSAKYGALSDSSGSVLVETVIDADGNCRITWRESGGPAVVAPTRRGFGTTIIERSIPHDLGGEARLDYRLSGLVASFLLPERSFRPASQVPGGDVRAPTKEAPGLMEAQNLSLDGLSGLIVEDNMIISLDAEQLMLDHGMRTVFIAASVGDARAIIDSETVDIALLDVNLGMETSFALVPRLNERNIPYVFVTGYGEKVELPAEAGSAQAIRKPFASDDLVAALNLALERSGPRD</sequence>
<dbReference type="Gene3D" id="3.40.50.2300">
    <property type="match status" value="1"/>
</dbReference>
<dbReference type="InterPro" id="IPR043150">
    <property type="entry name" value="Phytochrome_PHY_sf"/>
</dbReference>
<keyword evidence="7" id="KW-0547">Nucleotide-binding</keyword>
<dbReference type="SMART" id="SM00065">
    <property type="entry name" value="GAF"/>
    <property type="match status" value="1"/>
</dbReference>
<dbReference type="PANTHER" id="PTHR41523">
    <property type="entry name" value="TWO-COMPONENT SYSTEM SENSOR PROTEIN"/>
    <property type="match status" value="1"/>
</dbReference>
<keyword evidence="8" id="KW-0418">Kinase</keyword>
<keyword evidence="5" id="KW-0716">Sensory transduction</keyword>
<reference evidence="15 16" key="1">
    <citation type="submission" date="2014-09" db="EMBL/GenBank/DDBJ databases">
        <title>Isolation and characterization of Aurantimonas altamirensis ON-56566 from clinical sample following a dog bite.</title>
        <authorList>
            <person name="Eshaghi A."/>
            <person name="Li A."/>
            <person name="Shahinas D."/>
            <person name="Bahn P."/>
            <person name="Kus J.V."/>
            <person name="Patel S.N."/>
        </authorList>
    </citation>
    <scope>NUCLEOTIDE SEQUENCE [LARGE SCALE GENOMIC DNA]</scope>
    <source>
        <strain evidence="15 16">ON-56566</strain>
    </source>
</reference>
<evidence type="ECO:0000256" key="4">
    <source>
        <dbReference type="ARBA" id="ARBA00022553"/>
    </source>
</evidence>
<evidence type="ECO:0000256" key="6">
    <source>
        <dbReference type="ARBA" id="ARBA00022679"/>
    </source>
</evidence>
<evidence type="ECO:0000256" key="3">
    <source>
        <dbReference type="ARBA" id="ARBA00022543"/>
    </source>
</evidence>
<dbReference type="InterPro" id="IPR016132">
    <property type="entry name" value="Phyto_chromo_attachment"/>
</dbReference>
<proteinExistence type="predicted"/>
<evidence type="ECO:0000256" key="5">
    <source>
        <dbReference type="ARBA" id="ARBA00022606"/>
    </source>
</evidence>
<dbReference type="PANTHER" id="PTHR41523:SF8">
    <property type="entry name" value="ETHYLENE RESPONSE SENSOR PROTEIN"/>
    <property type="match status" value="1"/>
</dbReference>
<dbReference type="InterPro" id="IPR029016">
    <property type="entry name" value="GAF-like_dom_sf"/>
</dbReference>
<evidence type="ECO:0000256" key="9">
    <source>
        <dbReference type="ARBA" id="ARBA00022840"/>
    </source>
</evidence>
<keyword evidence="3" id="KW-0600">Photoreceptor protein</keyword>
<dbReference type="SUPFAM" id="SSF55785">
    <property type="entry name" value="PYP-like sensor domain (PAS domain)"/>
    <property type="match status" value="1"/>
</dbReference>